<gene>
    <name evidence="2" type="ORF">NEMVEDRAFT_v1g247905</name>
</gene>
<feature type="compositionally biased region" description="Basic and acidic residues" evidence="1">
    <location>
        <begin position="125"/>
        <end position="135"/>
    </location>
</feature>
<evidence type="ECO:0000313" key="2">
    <source>
        <dbReference type="EMBL" id="EDO31667.1"/>
    </source>
</evidence>
<dbReference type="Proteomes" id="UP000001593">
    <property type="component" value="Unassembled WGS sequence"/>
</dbReference>
<feature type="region of interest" description="Disordered" evidence="1">
    <location>
        <begin position="167"/>
        <end position="204"/>
    </location>
</feature>
<feature type="compositionally biased region" description="Polar residues" evidence="1">
    <location>
        <begin position="173"/>
        <end position="187"/>
    </location>
</feature>
<reference evidence="2 3" key="1">
    <citation type="journal article" date="2007" name="Science">
        <title>Sea anemone genome reveals ancestral eumetazoan gene repertoire and genomic organization.</title>
        <authorList>
            <person name="Putnam N.H."/>
            <person name="Srivastava M."/>
            <person name="Hellsten U."/>
            <person name="Dirks B."/>
            <person name="Chapman J."/>
            <person name="Salamov A."/>
            <person name="Terry A."/>
            <person name="Shapiro H."/>
            <person name="Lindquist E."/>
            <person name="Kapitonov V.V."/>
            <person name="Jurka J."/>
            <person name="Genikhovich G."/>
            <person name="Grigoriev I.V."/>
            <person name="Lucas S.M."/>
            <person name="Steele R.E."/>
            <person name="Finnerty J.R."/>
            <person name="Technau U."/>
            <person name="Martindale M.Q."/>
            <person name="Rokhsar D.S."/>
        </authorList>
    </citation>
    <scope>NUCLEOTIDE SEQUENCE [LARGE SCALE GENOMIC DNA]</scope>
    <source>
        <strain evidence="3">CH2 X CH6</strain>
    </source>
</reference>
<evidence type="ECO:0000313" key="3">
    <source>
        <dbReference type="Proteomes" id="UP000001593"/>
    </source>
</evidence>
<dbReference type="AlphaFoldDB" id="A7SX97"/>
<feature type="region of interest" description="Disordered" evidence="1">
    <location>
        <begin position="58"/>
        <end position="91"/>
    </location>
</feature>
<accession>A7SX97</accession>
<feature type="region of interest" description="Disordered" evidence="1">
    <location>
        <begin position="118"/>
        <end position="147"/>
    </location>
</feature>
<feature type="compositionally biased region" description="Low complexity" evidence="1">
    <location>
        <begin position="193"/>
        <end position="204"/>
    </location>
</feature>
<name>A7SX97_NEMVE</name>
<dbReference type="HOGENOM" id="CLU_1344689_0_0_1"/>
<dbReference type="InParanoid" id="A7SX97"/>
<proteinExistence type="predicted"/>
<organism evidence="2 3">
    <name type="scientific">Nematostella vectensis</name>
    <name type="common">Starlet sea anemone</name>
    <dbReference type="NCBI Taxonomy" id="45351"/>
    <lineage>
        <taxon>Eukaryota</taxon>
        <taxon>Metazoa</taxon>
        <taxon>Cnidaria</taxon>
        <taxon>Anthozoa</taxon>
        <taxon>Hexacorallia</taxon>
        <taxon>Actiniaria</taxon>
        <taxon>Edwardsiidae</taxon>
        <taxon>Nematostella</taxon>
    </lineage>
</organism>
<protein>
    <submittedName>
        <fullName evidence="2">Uncharacterized protein</fullName>
    </submittedName>
</protein>
<keyword evidence="3" id="KW-1185">Reference proteome</keyword>
<dbReference type="EMBL" id="DS469882">
    <property type="protein sequence ID" value="EDO31667.1"/>
    <property type="molecule type" value="Genomic_DNA"/>
</dbReference>
<sequence>MQCMVCWFYLANGANTIEIGLTNGAVGYGLAKFADLVIALLISSHFISIAQSKAKKSEERKLLSSQMDSVDSDATEEIHETQRLNGNDKASKTERKSALFSSIQDVFTYARTGIQGFFDKNNPSSRRESKPRCDSDNEDEEPRVDMETHKVEELEDNHDEFTRQMTEEGGLKYQSSDNTVQQLSYQSLPPPLCLDTLPTSNSKS</sequence>
<evidence type="ECO:0000256" key="1">
    <source>
        <dbReference type="SAM" id="MobiDB-lite"/>
    </source>
</evidence>